<protein>
    <submittedName>
        <fullName evidence="1">14764_t:CDS:1</fullName>
    </submittedName>
</protein>
<dbReference type="Proteomes" id="UP000789525">
    <property type="component" value="Unassembled WGS sequence"/>
</dbReference>
<keyword evidence="2" id="KW-1185">Reference proteome</keyword>
<evidence type="ECO:0000313" key="2">
    <source>
        <dbReference type="Proteomes" id="UP000789525"/>
    </source>
</evidence>
<proteinExistence type="predicted"/>
<dbReference type="EMBL" id="CAJVPT010025173">
    <property type="protein sequence ID" value="CAG8673811.1"/>
    <property type="molecule type" value="Genomic_DNA"/>
</dbReference>
<evidence type="ECO:0000313" key="1">
    <source>
        <dbReference type="EMBL" id="CAG8673811.1"/>
    </source>
</evidence>
<sequence length="156" mass="18623">MEHLDLLYHFEHRLNELKQSGWPEEALAMLNDDEQDSELRRQLDKIRADNVITQKLEELWSDEGSTEIHELQHMTTKLLWNSIDKGLHKQLNNEQLDFCAFICSCFIRDINSDKQEDWKLLSQRADSFTYYVPPLDHIEALIVRTYHHRLAPFVYP</sequence>
<organism evidence="1 2">
    <name type="scientific">Acaulospora colombiana</name>
    <dbReference type="NCBI Taxonomy" id="27376"/>
    <lineage>
        <taxon>Eukaryota</taxon>
        <taxon>Fungi</taxon>
        <taxon>Fungi incertae sedis</taxon>
        <taxon>Mucoromycota</taxon>
        <taxon>Glomeromycotina</taxon>
        <taxon>Glomeromycetes</taxon>
        <taxon>Diversisporales</taxon>
        <taxon>Acaulosporaceae</taxon>
        <taxon>Acaulospora</taxon>
    </lineage>
</organism>
<reference evidence="1" key="1">
    <citation type="submission" date="2021-06" db="EMBL/GenBank/DDBJ databases">
        <authorList>
            <person name="Kallberg Y."/>
            <person name="Tangrot J."/>
            <person name="Rosling A."/>
        </authorList>
    </citation>
    <scope>NUCLEOTIDE SEQUENCE</scope>
    <source>
        <strain evidence="1">CL356</strain>
    </source>
</reference>
<name>A0ACA9NXM1_9GLOM</name>
<accession>A0ACA9NXM1</accession>
<gene>
    <name evidence="1" type="ORF">ACOLOM_LOCUS9052</name>
</gene>
<comment type="caution">
    <text evidence="1">The sequence shown here is derived from an EMBL/GenBank/DDBJ whole genome shotgun (WGS) entry which is preliminary data.</text>
</comment>